<dbReference type="EMBL" id="DTBQ01000080">
    <property type="protein sequence ID" value="HGM46680.1"/>
    <property type="molecule type" value="Genomic_DNA"/>
</dbReference>
<dbReference type="Pfam" id="PF01894">
    <property type="entry name" value="YjbQ"/>
    <property type="match status" value="1"/>
</dbReference>
<name>A0A7C4D1Z7_THEPE</name>
<comment type="caution">
    <text evidence="1">The sequence shown here is derived from an EMBL/GenBank/DDBJ whole genome shotgun (WGS) entry which is preliminary data.</text>
</comment>
<organism evidence="1">
    <name type="scientific">Thermofilum pendens</name>
    <dbReference type="NCBI Taxonomy" id="2269"/>
    <lineage>
        <taxon>Archaea</taxon>
        <taxon>Thermoproteota</taxon>
        <taxon>Thermoprotei</taxon>
        <taxon>Thermofilales</taxon>
        <taxon>Thermofilaceae</taxon>
        <taxon>Thermofilum</taxon>
    </lineage>
</organism>
<sequence length="134" mass="14581">MRVARLSRIELVTYGPNKLFDITDRVSDLAKGVEEGVVLLQAVGSTGALILLPRRRDVVEAFERDLWDLVPTLGWKHPGNAYAHLRSTLIGTLLALPVAGGSIPLEESGIFFLENQPALNRRRVIVAAVVAKGS</sequence>
<dbReference type="Gene3D" id="2.60.120.460">
    <property type="entry name" value="YjbQ-like"/>
    <property type="match status" value="1"/>
</dbReference>
<dbReference type="InterPro" id="IPR001602">
    <property type="entry name" value="UPF0047_YjbQ-like"/>
</dbReference>
<gene>
    <name evidence="1" type="ORF">ENU21_02845</name>
</gene>
<proteinExistence type="predicted"/>
<accession>A0A7C4D1Z7</accession>
<reference evidence="1" key="1">
    <citation type="journal article" date="2020" name="mSystems">
        <title>Genome- and Community-Level Interaction Insights into Carbon Utilization and Element Cycling Functions of Hydrothermarchaeota in Hydrothermal Sediment.</title>
        <authorList>
            <person name="Zhou Z."/>
            <person name="Liu Y."/>
            <person name="Xu W."/>
            <person name="Pan J."/>
            <person name="Luo Z.H."/>
            <person name="Li M."/>
        </authorList>
    </citation>
    <scope>NUCLEOTIDE SEQUENCE</scope>
    <source>
        <strain evidence="1">SpSt-649</strain>
    </source>
</reference>
<dbReference type="InterPro" id="IPR035917">
    <property type="entry name" value="YjbQ-like_sf"/>
</dbReference>
<protein>
    <recommendedName>
        <fullName evidence="2">YjbQ family protein</fullName>
    </recommendedName>
</protein>
<evidence type="ECO:0000313" key="1">
    <source>
        <dbReference type="EMBL" id="HGM46680.1"/>
    </source>
</evidence>
<evidence type="ECO:0008006" key="2">
    <source>
        <dbReference type="Google" id="ProtNLM"/>
    </source>
</evidence>
<dbReference type="AlphaFoldDB" id="A0A7C4D1Z7"/>
<dbReference type="SUPFAM" id="SSF111038">
    <property type="entry name" value="YjbQ-like"/>
    <property type="match status" value="1"/>
</dbReference>